<dbReference type="Pfam" id="PF24694">
    <property type="entry name" value="LNS2_PITM1-3"/>
    <property type="match status" value="1"/>
</dbReference>
<evidence type="ECO:0000256" key="1">
    <source>
        <dbReference type="SAM" id="SignalP"/>
    </source>
</evidence>
<dbReference type="EMBL" id="LS423452">
    <property type="protein sequence ID" value="SPS05628.1"/>
    <property type="molecule type" value="Genomic_DNA"/>
</dbReference>
<feature type="chain" id="PRO_5015887466" description="LNS2/PITP domain-containing protein" evidence="1">
    <location>
        <begin position="21"/>
        <end position="88"/>
    </location>
</feature>
<protein>
    <recommendedName>
        <fullName evidence="3">LNS2/PITP domain-containing protein</fullName>
    </recommendedName>
</protein>
<dbReference type="CDD" id="cd01427">
    <property type="entry name" value="HAD_like"/>
    <property type="match status" value="1"/>
</dbReference>
<dbReference type="InterPro" id="IPR036412">
    <property type="entry name" value="HAD-like_sf"/>
</dbReference>
<dbReference type="AlphaFoldDB" id="A0A2X0QVK8"/>
<evidence type="ECO:0000313" key="2">
    <source>
        <dbReference type="EMBL" id="SPS05628.1"/>
    </source>
</evidence>
<feature type="signal peptide" evidence="1">
    <location>
        <begin position="1"/>
        <end position="20"/>
    </location>
</feature>
<proteinExistence type="predicted"/>
<dbReference type="SUPFAM" id="SSF56784">
    <property type="entry name" value="HAD-like"/>
    <property type="match status" value="1"/>
</dbReference>
<gene>
    <name evidence="2" type="ORF">NITFAB_1218</name>
</gene>
<organism evidence="2">
    <name type="scientific">Candidatus Nitrotoga fabula</name>
    <dbReference type="NCBI Taxonomy" id="2182327"/>
    <lineage>
        <taxon>Bacteria</taxon>
        <taxon>Pseudomonadati</taxon>
        <taxon>Pseudomonadota</taxon>
        <taxon>Betaproteobacteria</taxon>
        <taxon>Nitrosomonadales</taxon>
        <taxon>Gallionellaceae</taxon>
        <taxon>Candidatus Nitrotoga</taxon>
    </lineage>
</organism>
<evidence type="ECO:0008006" key="3">
    <source>
        <dbReference type="Google" id="ProtNLM"/>
    </source>
</evidence>
<reference evidence="2" key="1">
    <citation type="submission" date="2018-05" db="EMBL/GenBank/DDBJ databases">
        <authorList>
            <person name="Lanie J.A."/>
            <person name="Ng W.-L."/>
            <person name="Kazmierczak K.M."/>
            <person name="Andrzejewski T.M."/>
            <person name="Davidsen T.M."/>
            <person name="Wayne K.J."/>
            <person name="Tettelin H."/>
            <person name="Glass J.I."/>
            <person name="Rusch D."/>
            <person name="Podicherti R."/>
            <person name="Tsui H.-C.T."/>
            <person name="Winkler M.E."/>
        </authorList>
    </citation>
    <scope>NUCLEOTIDE SEQUENCE</scope>
    <source>
        <strain evidence="2">KNB</strain>
    </source>
</reference>
<name>A0A2X0QVK8_9PROT</name>
<keyword evidence="1" id="KW-0732">Signal</keyword>
<sequence>MMRNLTFLLVTVLCAGCALTPDQIQKAPLLPNQAIVFDIDGTLTPYPAAISIARQDAARAVHLYADKGYKIIYLSARIPLFQPGYPNG</sequence>
<accession>A0A2X0QVK8</accession>